<comment type="caution">
    <text evidence="3">The sequence shown here is derived from an EMBL/GenBank/DDBJ whole genome shotgun (WGS) entry which is preliminary data.</text>
</comment>
<dbReference type="PANTHER" id="PTHR30404">
    <property type="entry name" value="N-ACETYLMURAMOYL-L-ALANINE AMIDASE"/>
    <property type="match status" value="1"/>
</dbReference>
<accession>A0A2H5X9J8</accession>
<evidence type="ECO:0000256" key="1">
    <source>
        <dbReference type="ARBA" id="ARBA00022801"/>
    </source>
</evidence>
<dbReference type="GO" id="GO:0008745">
    <property type="term" value="F:N-acetylmuramoyl-L-alanine amidase activity"/>
    <property type="evidence" value="ECO:0007669"/>
    <property type="project" value="UniProtKB-EC"/>
</dbReference>
<gene>
    <name evidence="3" type="primary">lytC</name>
    <name evidence="3" type="ORF">HRbin17_00339</name>
</gene>
<dbReference type="EMBL" id="BEHT01000003">
    <property type="protein sequence ID" value="GBC97844.1"/>
    <property type="molecule type" value="Genomic_DNA"/>
</dbReference>
<name>A0A2H5X9J8_9BACT</name>
<dbReference type="SUPFAM" id="SSF53187">
    <property type="entry name" value="Zn-dependent exopeptidases"/>
    <property type="match status" value="1"/>
</dbReference>
<dbReference type="GO" id="GO:0030288">
    <property type="term" value="C:outer membrane-bounded periplasmic space"/>
    <property type="evidence" value="ECO:0007669"/>
    <property type="project" value="TreeGrafter"/>
</dbReference>
<protein>
    <submittedName>
        <fullName evidence="3">N-acetylmuramoyl-L-alanine amidase LytC</fullName>
        <ecNumber evidence="3">3.5.1.28</ecNumber>
    </submittedName>
</protein>
<dbReference type="GO" id="GO:0009253">
    <property type="term" value="P:peptidoglycan catabolic process"/>
    <property type="evidence" value="ECO:0007669"/>
    <property type="project" value="InterPro"/>
</dbReference>
<dbReference type="Gene3D" id="3.40.630.40">
    <property type="entry name" value="Zn-dependent exopeptidases"/>
    <property type="match status" value="1"/>
</dbReference>
<organism evidence="3 4">
    <name type="scientific">Candidatus Fervidibacter japonicus</name>
    <dbReference type="NCBI Taxonomy" id="2035412"/>
    <lineage>
        <taxon>Bacteria</taxon>
        <taxon>Candidatus Fervidibacterota</taxon>
        <taxon>Candidatus Fervidibacter</taxon>
    </lineage>
</organism>
<evidence type="ECO:0000259" key="2">
    <source>
        <dbReference type="SMART" id="SM00646"/>
    </source>
</evidence>
<proteinExistence type="predicted"/>
<dbReference type="PANTHER" id="PTHR30404:SF0">
    <property type="entry name" value="N-ACETYLMURAMOYL-L-ALANINE AMIDASE AMIC"/>
    <property type="match status" value="1"/>
</dbReference>
<evidence type="ECO:0000313" key="3">
    <source>
        <dbReference type="EMBL" id="GBC97844.1"/>
    </source>
</evidence>
<dbReference type="InterPro" id="IPR050695">
    <property type="entry name" value="N-acetylmuramoyl_amidase_3"/>
</dbReference>
<dbReference type="EC" id="3.5.1.28" evidence="3"/>
<dbReference type="SMART" id="SM00646">
    <property type="entry name" value="Ami_3"/>
    <property type="match status" value="1"/>
</dbReference>
<dbReference type="InterPro" id="IPR002508">
    <property type="entry name" value="MurNAc-LAA_cat"/>
</dbReference>
<keyword evidence="1 3" id="KW-0378">Hydrolase</keyword>
<dbReference type="Pfam" id="PF01520">
    <property type="entry name" value="Amidase_3"/>
    <property type="match status" value="1"/>
</dbReference>
<dbReference type="AlphaFoldDB" id="A0A2H5X9J8"/>
<dbReference type="Proteomes" id="UP000236173">
    <property type="component" value="Unassembled WGS sequence"/>
</dbReference>
<reference evidence="4" key="1">
    <citation type="submission" date="2017-09" db="EMBL/GenBank/DDBJ databases">
        <title>Metaegenomics of thermophilic ammonia-oxidizing enrichment culture.</title>
        <authorList>
            <person name="Kato S."/>
            <person name="Suzuki K."/>
        </authorList>
    </citation>
    <scope>NUCLEOTIDE SEQUENCE [LARGE SCALE GENOMIC DNA]</scope>
</reference>
<sequence>MQPANAAMARHKQAKRARHHSLRFGLLLALIGMALWLCWRITYDHRPPPTKLRPIAVVDAGHGAILPSGIWDTGAIRYGLREADVVLDIAYRCQSHLERRGWVAVLTRDTAVTPFTLAERTALAERINADVFVSLHLNSYPSPQPHGVTVFYWSPQSQPLAALLQTQLSQRLGLRDRGIERGTFTVLVTAAMPAVLVELGFLSNPQDAQKLRNPQFRERAAIVLAETLTAWWGAQREGQERRVTRFSSVPFRH</sequence>
<dbReference type="CDD" id="cd02696">
    <property type="entry name" value="MurNAc-LAA"/>
    <property type="match status" value="1"/>
</dbReference>
<feature type="domain" description="MurNAc-LAA" evidence="2">
    <location>
        <begin position="121"/>
        <end position="229"/>
    </location>
</feature>
<evidence type="ECO:0000313" key="4">
    <source>
        <dbReference type="Proteomes" id="UP000236173"/>
    </source>
</evidence>